<feature type="compositionally biased region" description="Low complexity" evidence="1">
    <location>
        <begin position="196"/>
        <end position="208"/>
    </location>
</feature>
<sequence>MRYDFLQPLSFRLKSFAGHALAQYWTCEFPAAWAGPLREQIFKPATAEGEAEEEVRAIPLWAVNSAIAALMPQVLTHDARARRGEMWLAWSAAAGGKTPDRTRLVEFVKGGLMAAAMHRNQLAERRSRRQVIDISALARILEDFRGEDLHFTRKTLKLGLGDEPESSDYTLVPHALAAHLCTSGWKVVHGKADAPDAGMDGDAAGGDLRAAEGEDEEVESGAVAEAVHTSSWRRTAARDGAELVSWPPHVYESSNGVRYPWSYTLRLSVQTRGLETAAQPRLHVRVGMRRWARYNVFDPKRNIGVHLLSPSPWSDASSPFGLASMAWHPGPAGKKQGFMGWADDLVPTLSRLGSFPFLPDPAEVARDPLAFLEPEPDGEGRQRPPVAGVPYRPGLGKNTGHAVGDGISAKDKWRIFSQLVPALADFAEVDAPCERVPIPSRTRPAAADLLRIDRSALAGAAGSQIELVLWCDTTTMRDEALNAVAFALDLPVDVAGQPEQVQAWRQRFTTTELEVLLRVEPVGQIADDLELDADIKRRNDRLKAAGISRQQQVSRGLKYPEAGTTARFVLVEMRGADGFASVDHDPKMVVRAGAAVCEAVTQNLLPPSANEETEDGPNDDTEQQEKESASSRRERTRRAVSDLLIRQTGLVRPPARHGTKADELTDVACLGLWVVRRTGDFKAVMPLAVATVPDRPHALVRLPNSGWLPYHRAAINLAGWHRSRTFDKPEVQDFFADCVAESCDGGDLALFTLAQNIRSLCPALTNPHLAADRLAFHPDRPLAADACKGLRHIRLRTNVRDETAQHFAFGKGGPDVQVGVGAGLWASKDNDRLFFATADKPSTAGPGSPSGSRLEPHWGKISKDKEGWKRDTLKDVWNPQLLELLVAVKQSDDSPAAWAALAHQRRFAAAHFADPLMLPVELHLAHKLGEVLLPSHQLEPIQQSESS</sequence>
<protein>
    <submittedName>
        <fullName evidence="5">DUF3893 domain-containing protein</fullName>
    </submittedName>
</protein>
<name>A0A4Z1CU41_9ACTN</name>
<reference evidence="5 6" key="1">
    <citation type="submission" date="2019-04" db="EMBL/GenBank/DDBJ databases">
        <title>Streptomyces sp. nov. Bv016 isolated from bark of Buahinia variegata.</title>
        <authorList>
            <person name="Kanchanasin P."/>
            <person name="Tanasupawat S."/>
            <person name="Yuki M."/>
            <person name="Kudo T."/>
        </authorList>
    </citation>
    <scope>NUCLEOTIDE SEQUENCE [LARGE SCALE GENOMIC DNA]</scope>
    <source>
        <strain evidence="5 6">Bv016</strain>
    </source>
</reference>
<dbReference type="InterPro" id="IPR024996">
    <property type="entry name" value="RNaseH_pPIWI_RE"/>
</dbReference>
<gene>
    <name evidence="5" type="ORF">E5083_29825</name>
</gene>
<evidence type="ECO:0000259" key="4">
    <source>
        <dbReference type="Pfam" id="PF18157"/>
    </source>
</evidence>
<dbReference type="Pfam" id="PF13032">
    <property type="entry name" value="RNaseH_pPIWI_RE"/>
    <property type="match status" value="1"/>
</dbReference>
<keyword evidence="6" id="KW-1185">Reference proteome</keyword>
<evidence type="ECO:0000259" key="2">
    <source>
        <dbReference type="Pfam" id="PF13032"/>
    </source>
</evidence>
<accession>A0A4Z1CU41</accession>
<feature type="compositionally biased region" description="Basic and acidic residues" evidence="1">
    <location>
        <begin position="623"/>
        <end position="638"/>
    </location>
</feature>
<feature type="domain" description="pPIWI-RE RNaseH" evidence="2">
    <location>
        <begin position="670"/>
        <end position="932"/>
    </location>
</feature>
<feature type="compositionally biased region" description="Acidic residues" evidence="1">
    <location>
        <begin position="611"/>
        <end position="622"/>
    </location>
</feature>
<organism evidence="5 6">
    <name type="scientific">Streptomyces bauhiniae</name>
    <dbReference type="NCBI Taxonomy" id="2340725"/>
    <lineage>
        <taxon>Bacteria</taxon>
        <taxon>Bacillati</taxon>
        <taxon>Actinomycetota</taxon>
        <taxon>Actinomycetes</taxon>
        <taxon>Kitasatosporales</taxon>
        <taxon>Streptomycetaceae</taxon>
        <taxon>Streptomyces</taxon>
    </lineage>
</organism>
<dbReference type="Proteomes" id="UP000298159">
    <property type="component" value="Unassembled WGS sequence"/>
</dbReference>
<evidence type="ECO:0000256" key="1">
    <source>
        <dbReference type="SAM" id="MobiDB-lite"/>
    </source>
</evidence>
<dbReference type="Pfam" id="PF18157">
    <property type="entry name" value="MID_pPIWI_RE"/>
    <property type="match status" value="1"/>
</dbReference>
<dbReference type="Pfam" id="PF13111">
    <property type="entry name" value="pPIWI_RE_X"/>
    <property type="match status" value="1"/>
</dbReference>
<comment type="caution">
    <text evidence="5">The sequence shown here is derived from an EMBL/GenBank/DDBJ whole genome shotgun (WGS) entry which is preliminary data.</text>
</comment>
<dbReference type="EMBL" id="SRRT01000012">
    <property type="protein sequence ID" value="TGN72299.1"/>
    <property type="molecule type" value="Genomic_DNA"/>
</dbReference>
<feature type="domain" description="pPIWI-RE module N-terminal" evidence="3">
    <location>
        <begin position="231"/>
        <end position="437"/>
    </location>
</feature>
<feature type="compositionally biased region" description="Low complexity" evidence="1">
    <location>
        <begin position="841"/>
        <end position="852"/>
    </location>
</feature>
<feature type="region of interest" description="Disordered" evidence="1">
    <location>
        <begin position="839"/>
        <end position="859"/>
    </location>
</feature>
<dbReference type="InterPro" id="IPR040496">
    <property type="entry name" value="MID_pPIWI_RE"/>
</dbReference>
<dbReference type="GeneID" id="95451780"/>
<proteinExistence type="predicted"/>
<feature type="domain" description="Prokaryotic pPIWI-RE MID" evidence="4">
    <location>
        <begin position="508"/>
        <end position="654"/>
    </location>
</feature>
<evidence type="ECO:0000313" key="5">
    <source>
        <dbReference type="EMBL" id="TGN72299.1"/>
    </source>
</evidence>
<dbReference type="AlphaFoldDB" id="A0A4Z1CU41"/>
<feature type="region of interest" description="Disordered" evidence="1">
    <location>
        <begin position="602"/>
        <end position="638"/>
    </location>
</feature>
<dbReference type="InterPro" id="IPR025085">
    <property type="entry name" value="pPIWI_RE_X"/>
</dbReference>
<feature type="region of interest" description="Disordered" evidence="1">
    <location>
        <begin position="196"/>
        <end position="225"/>
    </location>
</feature>
<evidence type="ECO:0000259" key="3">
    <source>
        <dbReference type="Pfam" id="PF13111"/>
    </source>
</evidence>
<dbReference type="RefSeq" id="WP_135788796.1">
    <property type="nucleotide sequence ID" value="NZ_SRRT01000012.1"/>
</dbReference>
<evidence type="ECO:0000313" key="6">
    <source>
        <dbReference type="Proteomes" id="UP000298159"/>
    </source>
</evidence>